<accession>A0A6J4K397</accession>
<name>A0A6J4K397_9CYAN</name>
<dbReference type="PROSITE" id="PS50943">
    <property type="entry name" value="HTH_CROC1"/>
    <property type="match status" value="1"/>
</dbReference>
<feature type="domain" description="HTH cro/C1-type" evidence="1">
    <location>
        <begin position="13"/>
        <end position="48"/>
    </location>
</feature>
<dbReference type="GO" id="GO:0003677">
    <property type="term" value="F:DNA binding"/>
    <property type="evidence" value="ECO:0007669"/>
    <property type="project" value="InterPro"/>
</dbReference>
<dbReference type="AlphaFoldDB" id="A0A6J4K397"/>
<sequence>MPVTEPLSTAVLVKETRKRLGLTQLQFAKTLGVSFQAVNRWERGRTKPLPIALKHIEVMVKEMGDRGSDLLKQYFVNESDR</sequence>
<gene>
    <name evidence="2" type="ORF">AVDCRST_MAG92-4541</name>
</gene>
<evidence type="ECO:0000313" key="2">
    <source>
        <dbReference type="EMBL" id="CAA9293805.1"/>
    </source>
</evidence>
<dbReference type="SMART" id="SM00530">
    <property type="entry name" value="HTH_XRE"/>
    <property type="match status" value="1"/>
</dbReference>
<dbReference type="SUPFAM" id="SSF47413">
    <property type="entry name" value="lambda repressor-like DNA-binding domains"/>
    <property type="match status" value="1"/>
</dbReference>
<dbReference type="CDD" id="cd00093">
    <property type="entry name" value="HTH_XRE"/>
    <property type="match status" value="1"/>
</dbReference>
<dbReference type="EMBL" id="CADCTM010000797">
    <property type="protein sequence ID" value="CAA9293805.1"/>
    <property type="molecule type" value="Genomic_DNA"/>
</dbReference>
<organism evidence="2">
    <name type="scientific">uncultured Coleofasciculus sp</name>
    <dbReference type="NCBI Taxonomy" id="1267456"/>
    <lineage>
        <taxon>Bacteria</taxon>
        <taxon>Bacillati</taxon>
        <taxon>Cyanobacteriota</taxon>
        <taxon>Cyanophyceae</taxon>
        <taxon>Coleofasciculales</taxon>
        <taxon>Coleofasciculaceae</taxon>
        <taxon>Coleofasciculus</taxon>
        <taxon>environmental samples</taxon>
    </lineage>
</organism>
<dbReference type="InterPro" id="IPR001387">
    <property type="entry name" value="Cro/C1-type_HTH"/>
</dbReference>
<protein>
    <recommendedName>
        <fullName evidence="1">HTH cro/C1-type domain-containing protein</fullName>
    </recommendedName>
</protein>
<dbReference type="InterPro" id="IPR010982">
    <property type="entry name" value="Lambda_DNA-bd_dom_sf"/>
</dbReference>
<dbReference type="Pfam" id="PF01381">
    <property type="entry name" value="HTH_3"/>
    <property type="match status" value="1"/>
</dbReference>
<proteinExistence type="predicted"/>
<reference evidence="2" key="1">
    <citation type="submission" date="2020-02" db="EMBL/GenBank/DDBJ databases">
        <authorList>
            <person name="Meier V. D."/>
        </authorList>
    </citation>
    <scope>NUCLEOTIDE SEQUENCE</scope>
    <source>
        <strain evidence="2">AVDCRST_MAG92</strain>
    </source>
</reference>
<dbReference type="Gene3D" id="1.10.260.40">
    <property type="entry name" value="lambda repressor-like DNA-binding domains"/>
    <property type="match status" value="1"/>
</dbReference>
<evidence type="ECO:0000259" key="1">
    <source>
        <dbReference type="PROSITE" id="PS50943"/>
    </source>
</evidence>